<evidence type="ECO:0000256" key="1">
    <source>
        <dbReference type="SAM" id="Coils"/>
    </source>
</evidence>
<feature type="coiled-coil region" evidence="1">
    <location>
        <begin position="963"/>
        <end position="994"/>
    </location>
</feature>
<gene>
    <name evidence="3" type="ORF">G7B40_033590</name>
</gene>
<feature type="transmembrane region" description="Helical" evidence="2">
    <location>
        <begin position="1009"/>
        <end position="1034"/>
    </location>
</feature>
<keyword evidence="2" id="KW-0472">Membrane</keyword>
<organism evidence="3 4">
    <name type="scientific">Aetokthonos hydrillicola Thurmond2011</name>
    <dbReference type="NCBI Taxonomy" id="2712845"/>
    <lineage>
        <taxon>Bacteria</taxon>
        <taxon>Bacillati</taxon>
        <taxon>Cyanobacteriota</taxon>
        <taxon>Cyanophyceae</taxon>
        <taxon>Nostocales</taxon>
        <taxon>Hapalosiphonaceae</taxon>
        <taxon>Aetokthonos</taxon>
    </lineage>
</organism>
<evidence type="ECO:0000313" key="4">
    <source>
        <dbReference type="Proteomes" id="UP000667802"/>
    </source>
</evidence>
<dbReference type="EMBL" id="JAALHA020000024">
    <property type="protein sequence ID" value="MDR9899457.1"/>
    <property type="molecule type" value="Genomic_DNA"/>
</dbReference>
<dbReference type="Proteomes" id="UP000667802">
    <property type="component" value="Unassembled WGS sequence"/>
</dbReference>
<comment type="caution">
    <text evidence="3">The sequence shown here is derived from an EMBL/GenBank/DDBJ whole genome shotgun (WGS) entry which is preliminary data.</text>
</comment>
<feature type="coiled-coil region" evidence="1">
    <location>
        <begin position="571"/>
        <end position="616"/>
    </location>
</feature>
<accession>A0AAP5IG02</accession>
<feature type="transmembrane region" description="Helical" evidence="2">
    <location>
        <begin position="85"/>
        <end position="105"/>
    </location>
</feature>
<evidence type="ECO:0000256" key="2">
    <source>
        <dbReference type="SAM" id="Phobius"/>
    </source>
</evidence>
<feature type="transmembrane region" description="Helical" evidence="2">
    <location>
        <begin position="112"/>
        <end position="134"/>
    </location>
</feature>
<reference evidence="4" key="1">
    <citation type="journal article" date="2021" name="Science">
        <title>Hunting the eagle killer: A cyanobacterial neurotoxin causes vacuolar myelinopathy.</title>
        <authorList>
            <person name="Breinlinger S."/>
            <person name="Phillips T.J."/>
            <person name="Haram B.N."/>
            <person name="Mares J."/>
            <person name="Martinez Yerena J.A."/>
            <person name="Hrouzek P."/>
            <person name="Sobotka R."/>
            <person name="Henderson W.M."/>
            <person name="Schmieder P."/>
            <person name="Williams S.M."/>
            <person name="Lauderdale J.D."/>
            <person name="Wilde H.D."/>
            <person name="Gerrin W."/>
            <person name="Kust A."/>
            <person name="Washington J.W."/>
            <person name="Wagner C."/>
            <person name="Geier B."/>
            <person name="Liebeke M."/>
            <person name="Enke H."/>
            <person name="Niedermeyer T.H.J."/>
            <person name="Wilde S.B."/>
        </authorList>
    </citation>
    <scope>NUCLEOTIDE SEQUENCE [LARGE SCALE GENOMIC DNA]</scope>
    <source>
        <strain evidence="4">Thurmond2011</strain>
    </source>
</reference>
<name>A0AAP5IG02_9CYAN</name>
<keyword evidence="2" id="KW-0812">Transmembrane</keyword>
<keyword evidence="4" id="KW-1185">Reference proteome</keyword>
<evidence type="ECO:0000313" key="3">
    <source>
        <dbReference type="EMBL" id="MDR9899457.1"/>
    </source>
</evidence>
<feature type="coiled-coil region" evidence="1">
    <location>
        <begin position="356"/>
        <end position="395"/>
    </location>
</feature>
<sequence>MLLSEFALAPKLVAQAVITPEEASLILSGPKFFLALLTGVVMAFAFQLLLTNFFVAIGISSLGNNSGDDSSDNLGSTIGKVENTIGFWAVVTATIALFSACFLAVKLSLVESTFLGAIIAVVIWSIYFSLLVWFGSSAVGSLIGSVVSTANLGLQGLMGTATAAMGANAAKTQLVSTAEEITKAVRQELTSGFDTDSIKNTLQSSLSSLQLPNLNLQEIRTQFDKLLSNVDLQSIGDGDLLKNINRQTFVDLIGDRTNFSKEDINSIADQLEAAWKQVVNRQNPTEQVINFLSAASPEELNSEELGERLQELVTVGGGSNGNGKPSNGVIPKAIGYGISAVLPAVLDRVDFSKVDVEKITDQLPKLKEKVQDLDVEKITSQLRQLKDQAAAQISEKLPSVPNNPIKADVEDYIASSFPWHFNRITIKDEFKDLIYDPNANPGTVRQQLEELNSEYITNLLTKRNDLSEARIKEIAEQIESVRSEVLETVQQGDGKEESQGLRSRIENYLRSTGKEELNPEGIERDFTKLLEDPQDGVEQLSDRLQQFDRDTLVQLLQQREDINEEEANNIVSKLESTRDNVLNRAKELQEQGTAKANEVRQKVEEYLRNTNKEELNPEGIKRDFRVLLEDPQAGASLLRSRLSQFDRDTLVQLLSQREDLSEEQVNQIIDQLISVKDNVLQAPQKVADKAKQQYEQTTSAIAEYLRNTNLEELNPEGIQQDLTKLLDNPQEGANALRDRLSQVDRETLVKLLSQRGDLSEEQINRSIDSVQEGISRIVKTPQRLAKRAAEKVSDFQANLEDYLRHTNKEELNPEGIKRDLQLLLSSPSAGIGSLSDRASKFDRSTLVALLSQREDISEEEANRIVDQIESVRNSLVEQFQQIQQRLQSAIDQIFGSIRNYLNSLNRPELNYESIQQDFGKLFDDPQLGFEALRDRLSKFDRDTLVSILSSSQNISEAQANKIIDQIEAARDNVLHQAERIQEETQKRLQLITDEAKKQAMETKKAVAGAAWWVFNTAVVSLIASAFAGALAVAVPSLFG</sequence>
<feature type="coiled-coil region" evidence="1">
    <location>
        <begin position="865"/>
        <end position="892"/>
    </location>
</feature>
<protein>
    <submittedName>
        <fullName evidence="3">MFS transporter</fullName>
    </submittedName>
</protein>
<keyword evidence="2" id="KW-1133">Transmembrane helix</keyword>
<keyword evidence="1" id="KW-0175">Coiled coil</keyword>
<feature type="transmembrane region" description="Helical" evidence="2">
    <location>
        <begin position="32"/>
        <end position="59"/>
    </location>
</feature>
<dbReference type="AlphaFoldDB" id="A0AAP5IG02"/>
<dbReference type="RefSeq" id="WP_208343601.1">
    <property type="nucleotide sequence ID" value="NZ_CAWQFN010000344.1"/>
</dbReference>
<proteinExistence type="predicted"/>